<gene>
    <name evidence="6 9" type="primary">glsA</name>
    <name evidence="9" type="ORF">ACFSUQ_01180</name>
</gene>
<evidence type="ECO:0000259" key="8">
    <source>
        <dbReference type="PROSITE" id="PS50801"/>
    </source>
</evidence>
<dbReference type="PROSITE" id="PS50801">
    <property type="entry name" value="STAS"/>
    <property type="match status" value="1"/>
</dbReference>
<dbReference type="GO" id="GO:0004359">
    <property type="term" value="F:glutaminase activity"/>
    <property type="evidence" value="ECO:0007669"/>
    <property type="project" value="UniProtKB-EC"/>
</dbReference>
<dbReference type="HAMAP" id="MF_00313">
    <property type="entry name" value="Glutaminase"/>
    <property type="match status" value="1"/>
</dbReference>
<reference evidence="10" key="1">
    <citation type="journal article" date="2019" name="Int. J. Syst. Evol. Microbiol.">
        <title>The Global Catalogue of Microorganisms (GCM) 10K type strain sequencing project: providing services to taxonomists for standard genome sequencing and annotation.</title>
        <authorList>
            <consortium name="The Broad Institute Genomics Platform"/>
            <consortium name="The Broad Institute Genome Sequencing Center for Infectious Disease"/>
            <person name="Wu L."/>
            <person name="Ma J."/>
        </authorList>
    </citation>
    <scope>NUCLEOTIDE SEQUENCE [LARGE SCALE GENOMIC DNA]</scope>
    <source>
        <strain evidence="10">TISTR 1511</strain>
    </source>
</reference>
<feature type="binding site" evidence="6">
    <location>
        <position position="261"/>
    </location>
    <ligand>
        <name>substrate</name>
    </ligand>
</feature>
<evidence type="ECO:0000256" key="6">
    <source>
        <dbReference type="HAMAP-Rule" id="MF_00313"/>
    </source>
</evidence>
<accession>A0ABW5RFT0</accession>
<organism evidence="9 10">
    <name type="scientific">Gulosibacter bifidus</name>
    <dbReference type="NCBI Taxonomy" id="272239"/>
    <lineage>
        <taxon>Bacteria</taxon>
        <taxon>Bacillati</taxon>
        <taxon>Actinomycetota</taxon>
        <taxon>Actinomycetes</taxon>
        <taxon>Micrococcales</taxon>
        <taxon>Microbacteriaceae</taxon>
        <taxon>Gulosibacter</taxon>
    </lineage>
</organism>
<evidence type="ECO:0000256" key="3">
    <source>
        <dbReference type="ARBA" id="ARBA00012918"/>
    </source>
</evidence>
<dbReference type="Gene3D" id="3.30.750.24">
    <property type="entry name" value="STAS domain"/>
    <property type="match status" value="1"/>
</dbReference>
<dbReference type="SUPFAM" id="SSF56601">
    <property type="entry name" value="beta-lactamase/transpeptidase-like"/>
    <property type="match status" value="1"/>
</dbReference>
<evidence type="ECO:0000313" key="9">
    <source>
        <dbReference type="EMBL" id="MFD2673921.1"/>
    </source>
</evidence>
<comment type="similarity">
    <text evidence="1 6">Belongs to the glutaminase family.</text>
</comment>
<dbReference type="NCBIfam" id="TIGR03814">
    <property type="entry name" value="Gln_ase"/>
    <property type="match status" value="1"/>
</dbReference>
<evidence type="ECO:0000256" key="7">
    <source>
        <dbReference type="SAM" id="MobiDB-lite"/>
    </source>
</evidence>
<dbReference type="Pfam" id="PF04960">
    <property type="entry name" value="Glutaminase"/>
    <property type="match status" value="1"/>
</dbReference>
<evidence type="ECO:0000256" key="2">
    <source>
        <dbReference type="ARBA" id="ARBA00011881"/>
    </source>
</evidence>
<feature type="domain" description="STAS" evidence="8">
    <location>
        <begin position="317"/>
        <end position="399"/>
    </location>
</feature>
<evidence type="ECO:0000256" key="5">
    <source>
        <dbReference type="ARBA" id="ARBA00049534"/>
    </source>
</evidence>
<dbReference type="SUPFAM" id="SSF52091">
    <property type="entry name" value="SpoIIaa-like"/>
    <property type="match status" value="1"/>
</dbReference>
<name>A0ABW5RFT0_9MICO</name>
<proteinExistence type="inferred from homology"/>
<dbReference type="Gene3D" id="3.40.710.10">
    <property type="entry name" value="DD-peptidase/beta-lactamase superfamily"/>
    <property type="match status" value="1"/>
</dbReference>
<feature type="binding site" evidence="6">
    <location>
        <position position="64"/>
    </location>
    <ligand>
        <name>substrate</name>
    </ligand>
</feature>
<evidence type="ECO:0000256" key="1">
    <source>
        <dbReference type="ARBA" id="ARBA00011076"/>
    </source>
</evidence>
<sequence>MKTPIPEYLDEICRNARRDTSGSPAEYIPELANVDPEKTALALCTPAGKVYSTGDDEHLFTLQSASKPFIYAIALRDRGIDAIDDIIDVEPSGERFNDISVDPDNGRPRNPMINMGAITAHTLIGDPSMTPQERVDYAIACLSDFAGRDLDVNVKLRDSELTGRYRNLALAAMARSNNYITVEPEDAVWGYTTQCATQVTVRDLAVMAMTLANGGKNPITGKEVIPRQVCRRVLSVMATCGMYDAAGDWLTSAGLPAKSGVSGCIFGALPGQVGLSAFSPRLDEVGHSVRGIDMLEQCSQSMDLHLMALPAPSIDAIGSRTTSEQGSQVVEIQGALNFPTAELVLRRFEEIPASDCEVVVDLALVPRINDVGERMLREGIARLSRDGHAITLIDPHGRIPNPRSHDRAAIPVLEDVADYLEEDEYLEDNIDLITDTVADSATDSPTRAKNQADSTGEADA</sequence>
<dbReference type="RefSeq" id="WP_083524381.1">
    <property type="nucleotide sequence ID" value="NZ_JBHUNF010000001.1"/>
</dbReference>
<keyword evidence="4 6" id="KW-0378">Hydrolase</keyword>
<keyword evidence="6" id="KW-0007">Acetylation</keyword>
<comment type="subunit">
    <text evidence="2 6">Homotetramer.</text>
</comment>
<comment type="catalytic activity">
    <reaction evidence="5 6">
        <text>L-glutamine + H2O = L-glutamate + NH4(+)</text>
        <dbReference type="Rhea" id="RHEA:15889"/>
        <dbReference type="ChEBI" id="CHEBI:15377"/>
        <dbReference type="ChEBI" id="CHEBI:28938"/>
        <dbReference type="ChEBI" id="CHEBI:29985"/>
        <dbReference type="ChEBI" id="CHEBI:58359"/>
        <dbReference type="EC" id="3.5.1.2"/>
    </reaction>
</comment>
<dbReference type="InterPro" id="IPR012338">
    <property type="entry name" value="Beta-lactam/transpept-like"/>
</dbReference>
<dbReference type="InterPro" id="IPR015868">
    <property type="entry name" value="Glutaminase"/>
</dbReference>
<feature type="binding site" evidence="6">
    <location>
        <position position="243"/>
    </location>
    <ligand>
        <name>substrate</name>
    </ligand>
</feature>
<dbReference type="EMBL" id="JBHUNF010000001">
    <property type="protein sequence ID" value="MFD2673921.1"/>
    <property type="molecule type" value="Genomic_DNA"/>
</dbReference>
<feature type="binding site" evidence="6">
    <location>
        <position position="114"/>
    </location>
    <ligand>
        <name>substrate</name>
    </ligand>
</feature>
<feature type="binding site" evidence="6">
    <location>
        <position position="167"/>
    </location>
    <ligand>
        <name>substrate</name>
    </ligand>
</feature>
<keyword evidence="10" id="KW-1185">Reference proteome</keyword>
<evidence type="ECO:0000313" key="10">
    <source>
        <dbReference type="Proteomes" id="UP001597453"/>
    </source>
</evidence>
<dbReference type="InterPro" id="IPR036513">
    <property type="entry name" value="STAS_dom_sf"/>
</dbReference>
<dbReference type="PANTHER" id="PTHR12544:SF29">
    <property type="entry name" value="GLUTAMINASE"/>
    <property type="match status" value="1"/>
</dbReference>
<dbReference type="InterPro" id="IPR002645">
    <property type="entry name" value="STAS_dom"/>
</dbReference>
<feature type="compositionally biased region" description="Polar residues" evidence="7">
    <location>
        <begin position="437"/>
        <end position="454"/>
    </location>
</feature>
<dbReference type="Proteomes" id="UP001597453">
    <property type="component" value="Unassembled WGS sequence"/>
</dbReference>
<comment type="caution">
    <text evidence="9">The sequence shown here is derived from an EMBL/GenBank/DDBJ whole genome shotgun (WGS) entry which is preliminary data.</text>
</comment>
<protein>
    <recommendedName>
        <fullName evidence="3 6">Glutaminase</fullName>
        <ecNumber evidence="3 6">3.5.1.2</ecNumber>
    </recommendedName>
</protein>
<dbReference type="EC" id="3.5.1.2" evidence="3 6"/>
<evidence type="ECO:0000256" key="4">
    <source>
        <dbReference type="ARBA" id="ARBA00022801"/>
    </source>
</evidence>
<dbReference type="PANTHER" id="PTHR12544">
    <property type="entry name" value="GLUTAMINASE"/>
    <property type="match status" value="1"/>
</dbReference>
<feature type="region of interest" description="Disordered" evidence="7">
    <location>
        <begin position="436"/>
        <end position="460"/>
    </location>
</feature>
<feature type="binding site" evidence="6">
    <location>
        <position position="160"/>
    </location>
    <ligand>
        <name>substrate</name>
    </ligand>
</feature>
<feature type="binding site" evidence="6">
    <location>
        <position position="191"/>
    </location>
    <ligand>
        <name>substrate</name>
    </ligand>
</feature>